<keyword evidence="3 5" id="KW-0687">Ribonucleoprotein</keyword>
<dbReference type="EMBL" id="CP047225">
    <property type="protein sequence ID" value="QIW61983.1"/>
    <property type="molecule type" value="Genomic_DNA"/>
</dbReference>
<reference evidence="7 11" key="3">
    <citation type="submission" date="2019-12" db="EMBL/GenBank/DDBJ databases">
        <title>Sequencing and analysis of the whole genome of Mycoplasma gallinaceum strain Peacock20181011.</title>
        <authorList>
            <person name="Liu X."/>
            <person name="Qin Z."/>
            <person name="Xu H."/>
        </authorList>
    </citation>
    <scope>NUCLEOTIDE SEQUENCE [LARGE SCALE GENOMIC DNA]</scope>
    <source>
        <strain evidence="7 11">Peacock20181011</strain>
    </source>
</reference>
<dbReference type="PANTHER" id="PTHR14503:SF4">
    <property type="entry name" value="LARGE RIBOSOMAL SUBUNIT PROTEIN BL34M"/>
    <property type="match status" value="1"/>
</dbReference>
<keyword evidence="10" id="KW-1185">Reference proteome</keyword>
<dbReference type="FunFam" id="1.10.287.3980:FF:000001">
    <property type="entry name" value="Mitochondrial ribosomal protein L34"/>
    <property type="match status" value="1"/>
</dbReference>
<dbReference type="STRING" id="29556.VO56_01520"/>
<dbReference type="PANTHER" id="PTHR14503">
    <property type="entry name" value="MITOCHONDRIAL RIBOSOMAL PROTEIN 34 FAMILY MEMBER"/>
    <property type="match status" value="1"/>
</dbReference>
<reference evidence="8 10" key="2">
    <citation type="submission" date="2019-01" db="EMBL/GenBank/DDBJ databases">
        <authorList>
            <consortium name="Pathogen Informatics"/>
        </authorList>
    </citation>
    <scope>NUCLEOTIDE SEQUENCE [LARGE SCALE GENOMIC DNA]</scope>
    <source>
        <strain evidence="8 10">NCTC10183</strain>
    </source>
</reference>
<dbReference type="HOGENOM" id="CLU_129938_2_0_14"/>
<reference evidence="6 9" key="1">
    <citation type="journal article" date="2015" name="Genome Announc.">
        <title>Complete Genome Sequence of Mycoplasma meleagridis, a Possible Emerging Pathogen in Chickens.</title>
        <authorList>
            <person name="Abolnik C."/>
        </authorList>
    </citation>
    <scope>NUCLEOTIDE SEQUENCE [LARGE SCALE GENOMIC DNA]</scope>
    <source>
        <strain evidence="6 9">B2096 8B</strain>
    </source>
</reference>
<dbReference type="OrthoDB" id="9804164at2"/>
<evidence type="ECO:0000256" key="1">
    <source>
        <dbReference type="ARBA" id="ARBA00010111"/>
    </source>
</evidence>
<sequence length="48" mass="5635">MSKRTYQPNKRKHAKVHGFRARMKTANGRKVLANRRAKGRKRLTVSDK</sequence>
<evidence type="ECO:0000256" key="3">
    <source>
        <dbReference type="ARBA" id="ARBA00023274"/>
    </source>
</evidence>
<dbReference type="GO" id="GO:0003735">
    <property type="term" value="F:structural constituent of ribosome"/>
    <property type="evidence" value="ECO:0007669"/>
    <property type="project" value="InterPro"/>
</dbReference>
<dbReference type="EMBL" id="CP011021">
    <property type="protein sequence ID" value="AKA49931.1"/>
    <property type="molecule type" value="Genomic_DNA"/>
</dbReference>
<evidence type="ECO:0000313" key="8">
    <source>
        <dbReference type="EMBL" id="VEU58627.1"/>
    </source>
</evidence>
<keyword evidence="2 5" id="KW-0689">Ribosomal protein</keyword>
<name>A0A0D5ZJF4_9BACT</name>
<dbReference type="NCBIfam" id="TIGR01030">
    <property type="entry name" value="rpmH_bact"/>
    <property type="match status" value="1"/>
</dbReference>
<dbReference type="HAMAP" id="MF_00391">
    <property type="entry name" value="Ribosomal_bL34"/>
    <property type="match status" value="1"/>
</dbReference>
<dbReference type="Proteomes" id="UP000503310">
    <property type="component" value="Chromosome"/>
</dbReference>
<evidence type="ECO:0000313" key="6">
    <source>
        <dbReference type="EMBL" id="AKA49931.1"/>
    </source>
</evidence>
<dbReference type="EMBL" id="LR214950">
    <property type="protein sequence ID" value="VEU58627.1"/>
    <property type="molecule type" value="Genomic_DNA"/>
</dbReference>
<dbReference type="InterPro" id="IPR020939">
    <property type="entry name" value="Ribosomal_bL34_CS"/>
</dbReference>
<dbReference type="PROSITE" id="PS00784">
    <property type="entry name" value="RIBOSOMAL_L34"/>
    <property type="match status" value="1"/>
</dbReference>
<dbReference type="Pfam" id="PF00468">
    <property type="entry name" value="Ribosomal_L34"/>
    <property type="match status" value="1"/>
</dbReference>
<evidence type="ECO:0000313" key="7">
    <source>
        <dbReference type="EMBL" id="QIW61983.1"/>
    </source>
</evidence>
<dbReference type="KEGG" id="mgb:VO56_01520"/>
<evidence type="ECO:0000313" key="11">
    <source>
        <dbReference type="Proteomes" id="UP000503310"/>
    </source>
</evidence>
<dbReference type="Proteomes" id="UP000032722">
    <property type="component" value="Chromosome"/>
</dbReference>
<organism evidence="6 9">
    <name type="scientific">Mycoplasmopsis gallinacea</name>
    <dbReference type="NCBI Taxonomy" id="29556"/>
    <lineage>
        <taxon>Bacteria</taxon>
        <taxon>Bacillati</taxon>
        <taxon>Mycoplasmatota</taxon>
        <taxon>Mycoplasmoidales</taxon>
        <taxon>Metamycoplasmataceae</taxon>
        <taxon>Mycoplasmopsis</taxon>
    </lineage>
</organism>
<dbReference type="InterPro" id="IPR000271">
    <property type="entry name" value="Ribosomal_bL34"/>
</dbReference>
<evidence type="ECO:0000256" key="4">
    <source>
        <dbReference type="ARBA" id="ARBA00035177"/>
    </source>
</evidence>
<dbReference type="GO" id="GO:1990904">
    <property type="term" value="C:ribonucleoprotein complex"/>
    <property type="evidence" value="ECO:0007669"/>
    <property type="project" value="UniProtKB-KW"/>
</dbReference>
<evidence type="ECO:0000256" key="2">
    <source>
        <dbReference type="ARBA" id="ARBA00022980"/>
    </source>
</evidence>
<protein>
    <recommendedName>
        <fullName evidence="4 5">Large ribosomal subunit protein bL34</fullName>
    </recommendedName>
</protein>
<gene>
    <name evidence="5 7" type="primary">rpmH</name>
    <name evidence="7" type="ORF">GOQ20_00655</name>
    <name evidence="8" type="ORF">NCTC10183_00395</name>
    <name evidence="6" type="ORF">VO56_01520</name>
</gene>
<dbReference type="RefSeq" id="WP_027333701.1">
    <property type="nucleotide sequence ID" value="NZ_CP047225.1"/>
</dbReference>
<dbReference type="GO" id="GO:0005840">
    <property type="term" value="C:ribosome"/>
    <property type="evidence" value="ECO:0007669"/>
    <property type="project" value="UniProtKB-KW"/>
</dbReference>
<evidence type="ECO:0000256" key="5">
    <source>
        <dbReference type="HAMAP-Rule" id="MF_00391"/>
    </source>
</evidence>
<dbReference type="Proteomes" id="UP000290568">
    <property type="component" value="Chromosome"/>
</dbReference>
<evidence type="ECO:0000313" key="9">
    <source>
        <dbReference type="Proteomes" id="UP000032722"/>
    </source>
</evidence>
<dbReference type="PATRIC" id="fig|29556.3.peg.308"/>
<comment type="similarity">
    <text evidence="1 5">Belongs to the bacterial ribosomal protein bL34 family.</text>
</comment>
<dbReference type="AlphaFoldDB" id="A0A0D5ZJF4"/>
<evidence type="ECO:0000313" key="10">
    <source>
        <dbReference type="Proteomes" id="UP000290568"/>
    </source>
</evidence>
<proteinExistence type="inferred from homology"/>
<accession>A0A0D5ZJF4</accession>
<dbReference type="GO" id="GO:0006412">
    <property type="term" value="P:translation"/>
    <property type="evidence" value="ECO:0007669"/>
    <property type="project" value="UniProtKB-UniRule"/>
</dbReference>
<dbReference type="Gene3D" id="1.10.287.3980">
    <property type="match status" value="1"/>
</dbReference>